<organism evidence="2 3">
    <name type="scientific">Cardamine amara subsp. amara</name>
    <dbReference type="NCBI Taxonomy" id="228776"/>
    <lineage>
        <taxon>Eukaryota</taxon>
        <taxon>Viridiplantae</taxon>
        <taxon>Streptophyta</taxon>
        <taxon>Embryophyta</taxon>
        <taxon>Tracheophyta</taxon>
        <taxon>Spermatophyta</taxon>
        <taxon>Magnoliopsida</taxon>
        <taxon>eudicotyledons</taxon>
        <taxon>Gunneridae</taxon>
        <taxon>Pentapetalae</taxon>
        <taxon>rosids</taxon>
        <taxon>malvids</taxon>
        <taxon>Brassicales</taxon>
        <taxon>Brassicaceae</taxon>
        <taxon>Cardamineae</taxon>
        <taxon>Cardamine</taxon>
    </lineage>
</organism>
<dbReference type="AlphaFoldDB" id="A0ABD1AXG1"/>
<dbReference type="EMBL" id="JBANAX010000379">
    <property type="protein sequence ID" value="KAL1211264.1"/>
    <property type="molecule type" value="Genomic_DNA"/>
</dbReference>
<protein>
    <recommendedName>
        <fullName evidence="4">Integrase zinc-binding domain-containing protein</fullName>
    </recommendedName>
</protein>
<accession>A0ABD1AXG1</accession>
<comment type="caution">
    <text evidence="2">The sequence shown here is derived from an EMBL/GenBank/DDBJ whole genome shotgun (WGS) entry which is preliminary data.</text>
</comment>
<evidence type="ECO:0000256" key="1">
    <source>
        <dbReference type="SAM" id="MobiDB-lite"/>
    </source>
</evidence>
<evidence type="ECO:0000313" key="2">
    <source>
        <dbReference type="EMBL" id="KAL1211264.1"/>
    </source>
</evidence>
<dbReference type="Proteomes" id="UP001558713">
    <property type="component" value="Unassembled WGS sequence"/>
</dbReference>
<feature type="region of interest" description="Disordered" evidence="1">
    <location>
        <begin position="140"/>
        <end position="160"/>
    </location>
</feature>
<sequence length="160" mass="18087">MFSSRDQSITSVVASHLKDRGNFYSPGARFRTSDAEIFLSTTTQLEVAPDKTAIVALRHVRSSSCSIEIGQLNVTDENHHHFKKCRNASVNSATERLKNVFHWPRIKKQPGHYKNHSEISITSTTLETQETHVPLRLRFSKSSTSSPPLPSLITIKEPYR</sequence>
<name>A0ABD1AXG1_CARAN</name>
<keyword evidence="3" id="KW-1185">Reference proteome</keyword>
<gene>
    <name evidence="2" type="ORF">V5N11_023293</name>
</gene>
<evidence type="ECO:0008006" key="4">
    <source>
        <dbReference type="Google" id="ProtNLM"/>
    </source>
</evidence>
<proteinExistence type="predicted"/>
<evidence type="ECO:0000313" key="3">
    <source>
        <dbReference type="Proteomes" id="UP001558713"/>
    </source>
</evidence>
<reference evidence="2 3" key="1">
    <citation type="submission" date="2024-04" db="EMBL/GenBank/DDBJ databases">
        <title>Genome assembly C_amara_ONT_v2.</title>
        <authorList>
            <person name="Yant L."/>
            <person name="Moore C."/>
            <person name="Slenker M."/>
        </authorList>
    </citation>
    <scope>NUCLEOTIDE SEQUENCE [LARGE SCALE GENOMIC DNA]</scope>
    <source>
        <tissue evidence="2">Leaf</tissue>
    </source>
</reference>